<evidence type="ECO:0000313" key="3">
    <source>
        <dbReference type="Proteomes" id="UP000273405"/>
    </source>
</evidence>
<dbReference type="AlphaFoldDB" id="A0A3A8M6R3"/>
<feature type="domain" description="GGDEF" evidence="1">
    <location>
        <begin position="67"/>
        <end position="156"/>
    </location>
</feature>
<dbReference type="Gene3D" id="3.30.70.270">
    <property type="match status" value="1"/>
</dbReference>
<dbReference type="SUPFAM" id="SSF55073">
    <property type="entry name" value="Nucleotide cyclase"/>
    <property type="match status" value="1"/>
</dbReference>
<keyword evidence="3" id="KW-1185">Reference proteome</keyword>
<proteinExistence type="predicted"/>
<gene>
    <name evidence="2" type="ORF">D7X12_40625</name>
</gene>
<dbReference type="Pfam" id="PF00990">
    <property type="entry name" value="GGDEF"/>
    <property type="match status" value="1"/>
</dbReference>
<accession>A0A3A8M6R3</accession>
<comment type="caution">
    <text evidence="2">The sequence shown here is derived from an EMBL/GenBank/DDBJ whole genome shotgun (WGS) entry which is preliminary data.</text>
</comment>
<dbReference type="InterPro" id="IPR043128">
    <property type="entry name" value="Rev_trsase/Diguanyl_cyclase"/>
</dbReference>
<organism evidence="2 3">
    <name type="scientific">Corallococcus sicarius</name>
    <dbReference type="NCBI Taxonomy" id="2316726"/>
    <lineage>
        <taxon>Bacteria</taxon>
        <taxon>Pseudomonadati</taxon>
        <taxon>Myxococcota</taxon>
        <taxon>Myxococcia</taxon>
        <taxon>Myxococcales</taxon>
        <taxon>Cystobacterineae</taxon>
        <taxon>Myxococcaceae</taxon>
        <taxon>Corallococcus</taxon>
    </lineage>
</organism>
<sequence length="235" mass="25456">MPYSIDDATATALVALHPRAARPGHAQEAPQAAALELIAAEQRRRGQPDAVTGALHVQALTQGTLLKEEFDLSTHAHHDGWRVGAVMVDVKEMIHFNARFGFPAGDALLKATVASLAAQYPGARIVRFQPDGFAVLLVPTSQLTVREDSAEATRARLTEDLRPTLPAGAAATDVPGFTVALLELTVHQPSHWQVLGPLLWAEVERAYIMERTGRTHGLQRRHLRLDAFLPEPGGT</sequence>
<name>A0A3A8M6R3_9BACT</name>
<dbReference type="EMBL" id="RAWG01000558">
    <property type="protein sequence ID" value="RKH27670.1"/>
    <property type="molecule type" value="Genomic_DNA"/>
</dbReference>
<evidence type="ECO:0000259" key="1">
    <source>
        <dbReference type="Pfam" id="PF00990"/>
    </source>
</evidence>
<reference evidence="3" key="1">
    <citation type="submission" date="2018-09" db="EMBL/GenBank/DDBJ databases">
        <authorList>
            <person name="Livingstone P.G."/>
            <person name="Whitworth D.E."/>
        </authorList>
    </citation>
    <scope>NUCLEOTIDE SEQUENCE [LARGE SCALE GENOMIC DNA]</scope>
    <source>
        <strain evidence="3">CA040B</strain>
    </source>
</reference>
<dbReference type="OrthoDB" id="5506515at2"/>
<dbReference type="Proteomes" id="UP000273405">
    <property type="component" value="Unassembled WGS sequence"/>
</dbReference>
<evidence type="ECO:0000313" key="2">
    <source>
        <dbReference type="EMBL" id="RKH27670.1"/>
    </source>
</evidence>
<dbReference type="InterPro" id="IPR029787">
    <property type="entry name" value="Nucleotide_cyclase"/>
</dbReference>
<dbReference type="RefSeq" id="WP_120630473.1">
    <property type="nucleotide sequence ID" value="NZ_RAWG01000558.1"/>
</dbReference>
<protein>
    <submittedName>
        <fullName evidence="2">Diguanylate cyclase</fullName>
    </submittedName>
</protein>
<dbReference type="InterPro" id="IPR000160">
    <property type="entry name" value="GGDEF_dom"/>
</dbReference>